<evidence type="ECO:0000313" key="2">
    <source>
        <dbReference type="Proteomes" id="UP000593567"/>
    </source>
</evidence>
<organism evidence="1 2">
    <name type="scientific">Bugula neritina</name>
    <name type="common">Brown bryozoan</name>
    <name type="synonym">Sertularia neritina</name>
    <dbReference type="NCBI Taxonomy" id="10212"/>
    <lineage>
        <taxon>Eukaryota</taxon>
        <taxon>Metazoa</taxon>
        <taxon>Spiralia</taxon>
        <taxon>Lophotrochozoa</taxon>
        <taxon>Bryozoa</taxon>
        <taxon>Gymnolaemata</taxon>
        <taxon>Cheilostomatida</taxon>
        <taxon>Flustrina</taxon>
        <taxon>Buguloidea</taxon>
        <taxon>Bugulidae</taxon>
        <taxon>Bugula</taxon>
    </lineage>
</organism>
<name>A0A7J7IRI4_BUGNE</name>
<gene>
    <name evidence="1" type="ORF">EB796_025136</name>
</gene>
<protein>
    <submittedName>
        <fullName evidence="1">Uncharacterized protein</fullName>
    </submittedName>
</protein>
<keyword evidence="2" id="KW-1185">Reference proteome</keyword>
<proteinExistence type="predicted"/>
<dbReference type="EMBL" id="VXIV02003513">
    <property type="protein sequence ID" value="KAF6016553.1"/>
    <property type="molecule type" value="Genomic_DNA"/>
</dbReference>
<accession>A0A7J7IRI4</accession>
<reference evidence="1" key="1">
    <citation type="submission" date="2020-06" db="EMBL/GenBank/DDBJ databases">
        <title>Draft genome of Bugula neritina, a colonial animal packing powerful symbionts and potential medicines.</title>
        <authorList>
            <person name="Rayko M."/>
        </authorList>
    </citation>
    <scope>NUCLEOTIDE SEQUENCE [LARGE SCALE GENOMIC DNA]</scope>
    <source>
        <strain evidence="1">Kwan_BN1</strain>
    </source>
</reference>
<dbReference type="Proteomes" id="UP000593567">
    <property type="component" value="Unassembled WGS sequence"/>
</dbReference>
<dbReference type="AlphaFoldDB" id="A0A7J7IRI4"/>
<comment type="caution">
    <text evidence="1">The sequence shown here is derived from an EMBL/GenBank/DDBJ whole genome shotgun (WGS) entry which is preliminary data.</text>
</comment>
<sequence length="104" mass="11927">MVQSIHYVRLFALNCPNIQLLPQDGCGQLPTCLPMLFEQSGQRILCCNKRAADRCFKRVEKRCSYAARLRDLFINQALPTVCKHNRVFDYKETAIPSTCPASQY</sequence>
<evidence type="ECO:0000313" key="1">
    <source>
        <dbReference type="EMBL" id="KAF6016553.1"/>
    </source>
</evidence>